<sequence length="75" mass="8583">MATQTLTRWRATDAPVFFLDCKMTKKQFFSPVGKEILIDVVLFVQVVMAMVNDPYKKCEICGFFDLSCLLNCPII</sequence>
<evidence type="ECO:0000313" key="1">
    <source>
        <dbReference type="EMBL" id="MBT0662880.1"/>
    </source>
</evidence>
<gene>
    <name evidence="1" type="ORF">KI809_01095</name>
</gene>
<dbReference type="Proteomes" id="UP000811899">
    <property type="component" value="Unassembled WGS sequence"/>
</dbReference>
<reference evidence="1 2" key="1">
    <citation type="submission" date="2021-05" db="EMBL/GenBank/DDBJ databases">
        <title>The draft genome of Geobacter pelophilus DSM 12255.</title>
        <authorList>
            <person name="Xu Z."/>
            <person name="Masuda Y."/>
            <person name="Itoh H."/>
            <person name="Senoo K."/>
        </authorList>
    </citation>
    <scope>NUCLEOTIDE SEQUENCE [LARGE SCALE GENOMIC DNA]</scope>
    <source>
        <strain evidence="1 2">DSM 12255</strain>
    </source>
</reference>
<comment type="caution">
    <text evidence="1">The sequence shown here is derived from an EMBL/GenBank/DDBJ whole genome shotgun (WGS) entry which is preliminary data.</text>
</comment>
<keyword evidence="2" id="KW-1185">Reference proteome</keyword>
<accession>A0AAW4KZA2</accession>
<dbReference type="AlphaFoldDB" id="A0AAW4KZA2"/>
<evidence type="ECO:0000313" key="2">
    <source>
        <dbReference type="Proteomes" id="UP000811899"/>
    </source>
</evidence>
<organism evidence="1 2">
    <name type="scientific">Geoanaerobacter pelophilus</name>
    <dbReference type="NCBI Taxonomy" id="60036"/>
    <lineage>
        <taxon>Bacteria</taxon>
        <taxon>Pseudomonadati</taxon>
        <taxon>Thermodesulfobacteriota</taxon>
        <taxon>Desulfuromonadia</taxon>
        <taxon>Geobacterales</taxon>
        <taxon>Geobacteraceae</taxon>
        <taxon>Geoanaerobacter</taxon>
    </lineage>
</organism>
<name>A0AAW4KZA2_9BACT</name>
<protein>
    <submittedName>
        <fullName evidence="1">Uncharacterized protein</fullName>
    </submittedName>
</protein>
<proteinExistence type="predicted"/>
<dbReference type="EMBL" id="JAHCVJ010000001">
    <property type="protein sequence ID" value="MBT0662880.1"/>
    <property type="molecule type" value="Genomic_DNA"/>
</dbReference>